<dbReference type="Pfam" id="PF07727">
    <property type="entry name" value="RVT_2"/>
    <property type="match status" value="1"/>
</dbReference>
<dbReference type="InterPro" id="IPR043502">
    <property type="entry name" value="DNA/RNA_pol_sf"/>
</dbReference>
<dbReference type="PANTHER" id="PTHR11439">
    <property type="entry name" value="GAG-POL-RELATED RETROTRANSPOSON"/>
    <property type="match status" value="1"/>
</dbReference>
<comment type="caution">
    <text evidence="2">The sequence shown here is derived from an EMBL/GenBank/DDBJ whole genome shotgun (WGS) entry which is preliminary data.</text>
</comment>
<dbReference type="InterPro" id="IPR013103">
    <property type="entry name" value="RVT_2"/>
</dbReference>
<accession>A0A8T3AK97</accession>
<evidence type="ECO:0000313" key="3">
    <source>
        <dbReference type="Proteomes" id="UP000829196"/>
    </source>
</evidence>
<protein>
    <recommendedName>
        <fullName evidence="1">Reverse transcriptase Ty1/copia-type domain-containing protein</fullName>
    </recommendedName>
</protein>
<feature type="domain" description="Reverse transcriptase Ty1/copia-type" evidence="1">
    <location>
        <begin position="1"/>
        <end position="77"/>
    </location>
</feature>
<organism evidence="2 3">
    <name type="scientific">Dendrobium nobile</name>
    <name type="common">Orchid</name>
    <dbReference type="NCBI Taxonomy" id="94219"/>
    <lineage>
        <taxon>Eukaryota</taxon>
        <taxon>Viridiplantae</taxon>
        <taxon>Streptophyta</taxon>
        <taxon>Embryophyta</taxon>
        <taxon>Tracheophyta</taxon>
        <taxon>Spermatophyta</taxon>
        <taxon>Magnoliopsida</taxon>
        <taxon>Liliopsida</taxon>
        <taxon>Asparagales</taxon>
        <taxon>Orchidaceae</taxon>
        <taxon>Epidendroideae</taxon>
        <taxon>Malaxideae</taxon>
        <taxon>Dendrobiinae</taxon>
        <taxon>Dendrobium</taxon>
    </lineage>
</organism>
<dbReference type="EMBL" id="JAGYWB010000017">
    <property type="protein sequence ID" value="KAI0494665.1"/>
    <property type="molecule type" value="Genomic_DNA"/>
</dbReference>
<proteinExistence type="predicted"/>
<dbReference type="CDD" id="cd09272">
    <property type="entry name" value="RNase_HI_RT_Ty1"/>
    <property type="match status" value="1"/>
</dbReference>
<name>A0A8T3AK97_DENNO</name>
<gene>
    <name evidence="2" type="ORF">KFK09_024807</name>
</gene>
<dbReference type="AlphaFoldDB" id="A0A8T3AK97"/>
<sequence>MYVNDILITGNNQDAINEILAQLNKRFMMKHLGQANEFLDIKIDHGSNQYFLSQQKYAQHILQQANVTNCNPLANPTSTKLPATFKEDPVLNNPAIYHRTTGSLQYLTLARPDIAYSVNLLFKHMHNPLPQHFYLLKRLLKYIKGTLAYGIPITKTNLFLKSFSDADWAGDPISRKSTTGYCSFLGETIISWTVKKQHTVSRSSTESEYRALAALTSEYYLD</sequence>
<dbReference type="Proteomes" id="UP000829196">
    <property type="component" value="Unassembled WGS sequence"/>
</dbReference>
<keyword evidence="3" id="KW-1185">Reference proteome</keyword>
<evidence type="ECO:0000259" key="1">
    <source>
        <dbReference type="Pfam" id="PF07727"/>
    </source>
</evidence>
<evidence type="ECO:0000313" key="2">
    <source>
        <dbReference type="EMBL" id="KAI0494665.1"/>
    </source>
</evidence>
<dbReference type="PANTHER" id="PTHR11439:SF463">
    <property type="entry name" value="REVERSE TRANSCRIPTASE TY1_COPIA-TYPE DOMAIN-CONTAINING PROTEIN"/>
    <property type="match status" value="1"/>
</dbReference>
<reference evidence="2" key="1">
    <citation type="journal article" date="2022" name="Front. Genet.">
        <title>Chromosome-Scale Assembly of the Dendrobium nobile Genome Provides Insights Into the Molecular Mechanism of the Biosynthesis of the Medicinal Active Ingredient of Dendrobium.</title>
        <authorList>
            <person name="Xu Q."/>
            <person name="Niu S.-C."/>
            <person name="Li K.-L."/>
            <person name="Zheng P.-J."/>
            <person name="Zhang X.-J."/>
            <person name="Jia Y."/>
            <person name="Liu Y."/>
            <person name="Niu Y.-X."/>
            <person name="Yu L.-H."/>
            <person name="Chen D.-F."/>
            <person name="Zhang G.-Q."/>
        </authorList>
    </citation>
    <scope>NUCLEOTIDE SEQUENCE</scope>
    <source>
        <tissue evidence="2">Leaf</tissue>
    </source>
</reference>
<dbReference type="SUPFAM" id="SSF56672">
    <property type="entry name" value="DNA/RNA polymerases"/>
    <property type="match status" value="1"/>
</dbReference>
<dbReference type="OrthoDB" id="661132at2759"/>